<protein>
    <submittedName>
        <fullName evidence="1">Uncharacterized protein</fullName>
    </submittedName>
</protein>
<organism evidence="1 3">
    <name type="scientific">Phytophthora cactorum</name>
    <dbReference type="NCBI Taxonomy" id="29920"/>
    <lineage>
        <taxon>Eukaryota</taxon>
        <taxon>Sar</taxon>
        <taxon>Stramenopiles</taxon>
        <taxon>Oomycota</taxon>
        <taxon>Peronosporomycetes</taxon>
        <taxon>Peronosporales</taxon>
        <taxon>Peronosporaceae</taxon>
        <taxon>Phytophthora</taxon>
    </lineage>
</organism>
<dbReference type="VEuPathDB" id="FungiDB:PC110_g17151"/>
<evidence type="ECO:0000313" key="3">
    <source>
        <dbReference type="Proteomes" id="UP000697107"/>
    </source>
</evidence>
<dbReference type="SUPFAM" id="SSF53098">
    <property type="entry name" value="Ribonuclease H-like"/>
    <property type="match status" value="1"/>
</dbReference>
<gene>
    <name evidence="1" type="ORF">PC118_g7152</name>
    <name evidence="2" type="ORF">PC129_g5082</name>
</gene>
<dbReference type="EMBL" id="RCMV01000118">
    <property type="protein sequence ID" value="KAG3224250.1"/>
    <property type="molecule type" value="Genomic_DNA"/>
</dbReference>
<dbReference type="Proteomes" id="UP000760860">
    <property type="component" value="Unassembled WGS sequence"/>
</dbReference>
<evidence type="ECO:0000313" key="2">
    <source>
        <dbReference type="EMBL" id="KAG3224250.1"/>
    </source>
</evidence>
<dbReference type="InterPro" id="IPR012337">
    <property type="entry name" value="RNaseH-like_sf"/>
</dbReference>
<dbReference type="PANTHER" id="PTHR40866">
    <property type="entry name" value="BED-TYPE DOMAIN-CONTAINING PROTEIN"/>
    <property type="match status" value="1"/>
</dbReference>
<dbReference type="AlphaFoldDB" id="A0A8T1G6I4"/>
<evidence type="ECO:0000313" key="1">
    <source>
        <dbReference type="EMBL" id="KAG2987702.1"/>
    </source>
</evidence>
<dbReference type="EMBL" id="RCML01000167">
    <property type="protein sequence ID" value="KAG2987702.1"/>
    <property type="molecule type" value="Genomic_DNA"/>
</dbReference>
<proteinExistence type="predicted"/>
<name>A0A8T1G6I4_9STRA</name>
<dbReference type="Proteomes" id="UP000697107">
    <property type="component" value="Unassembled WGS sequence"/>
</dbReference>
<dbReference type="PANTHER" id="PTHR40866:SF1">
    <property type="entry name" value="BED-TYPE DOMAIN-CONTAINING PROTEIN"/>
    <property type="match status" value="1"/>
</dbReference>
<comment type="caution">
    <text evidence="1">The sequence shown here is derived from an EMBL/GenBank/DDBJ whole genome shotgun (WGS) entry which is preliminary data.</text>
</comment>
<accession>A0A8T1G6I4</accession>
<sequence>MVRVTRPPNPSYTNAQVAGFYFRPCRDQDDEVILEYFRCRCGTVRKQTNRNGYSNLLQHVLREHPDYEVVMLEATAAQTGSILNFIRHSSHNLFGWMVWIVQCNLPLSFCESRDARRFSNLEPISEERLRAGMDGVVMAVERSIASELTASFGIMLDGWTHASEHYVAVFACYEVNGSLKTPLLSMALLLNEANNDLSAESHLDFLATMLPRDFGVHLVQCRFIVGDNCSVNRRLATLMEVSLVGCASHRLNLAVQDDLAVHEDDLAAVQVLMIKLRTLTESAKRR</sequence>
<reference evidence="1" key="1">
    <citation type="submission" date="2018-10" db="EMBL/GenBank/DDBJ databases">
        <title>Effector identification in a new, highly contiguous assembly of the strawberry crown rot pathogen Phytophthora cactorum.</title>
        <authorList>
            <person name="Armitage A.D."/>
            <person name="Nellist C.F."/>
            <person name="Bates H."/>
            <person name="Vickerstaff R.J."/>
            <person name="Harrison R.J."/>
        </authorList>
    </citation>
    <scope>NUCLEOTIDE SEQUENCE</scope>
    <source>
        <strain evidence="1">P415</strain>
        <strain evidence="2">P421</strain>
    </source>
</reference>